<sequence length="324" mass="36228">MFLILSTLLLPTLISTINGEIGSQFGESHTIVKRATKPDHFTYTDQKEWLTFNGSQCGNDRQSPINLDSSLATIDESLHLNFNSYDNLLEAGQGSVHSTGHNLRLDFKTQYTYSVTGSAVEGHLMELYQLHLHWGINSMSGSEHAIDGERFAAEVHFVHLNAAYKGFGEKALEHEDALTVIGVIAKNGDPNPGLDILLEAMQSNSSNIKYDTKNQFSLRYFLPGNTKSFFKYFGSLTTPNCQEAVNWIVMKDFITVSNDQIDRLRSLVDEHGDEMKTVVRDVQPLKGRTIYQSDSGSMLGPISLASIVFYLIIHILFIQKCILN</sequence>
<gene>
    <name evidence="11" type="primary">107367579</name>
</gene>
<protein>
    <recommendedName>
        <fullName evidence="3 8">Carbonic anhydrase</fullName>
        <ecNumber evidence="3 8">4.2.1.1</ecNumber>
    </recommendedName>
</protein>
<evidence type="ECO:0000256" key="1">
    <source>
        <dbReference type="ARBA" id="ARBA00002904"/>
    </source>
</evidence>
<evidence type="ECO:0000256" key="2">
    <source>
        <dbReference type="ARBA" id="ARBA00010718"/>
    </source>
</evidence>
<comment type="function">
    <text evidence="1 8">Reversible hydration of carbon dioxide.</text>
</comment>
<evidence type="ECO:0000256" key="4">
    <source>
        <dbReference type="ARBA" id="ARBA00022723"/>
    </source>
</evidence>
<evidence type="ECO:0000256" key="5">
    <source>
        <dbReference type="ARBA" id="ARBA00022833"/>
    </source>
</evidence>
<dbReference type="EMBL" id="CAEY01000581">
    <property type="status" value="NOT_ANNOTATED_CDS"/>
    <property type="molecule type" value="Genomic_DNA"/>
</dbReference>
<dbReference type="OMA" id="WGINSMS"/>
<dbReference type="InterPro" id="IPR036398">
    <property type="entry name" value="CA_dom_sf"/>
</dbReference>
<proteinExistence type="inferred from homology"/>
<dbReference type="SMART" id="SM01057">
    <property type="entry name" value="Carb_anhydrase"/>
    <property type="match status" value="1"/>
</dbReference>
<dbReference type="SUPFAM" id="SSF51069">
    <property type="entry name" value="Carbonic anhydrase"/>
    <property type="match status" value="1"/>
</dbReference>
<name>T1KUV6_TETUR</name>
<dbReference type="PROSITE" id="PS00162">
    <property type="entry name" value="ALPHA_CA_1"/>
    <property type="match status" value="1"/>
</dbReference>
<keyword evidence="9" id="KW-0472">Membrane</keyword>
<reference evidence="11" key="2">
    <citation type="submission" date="2015-06" db="UniProtKB">
        <authorList>
            <consortium name="EnsemblMetazoa"/>
        </authorList>
    </citation>
    <scope>IDENTIFICATION</scope>
</reference>
<evidence type="ECO:0000256" key="7">
    <source>
        <dbReference type="ARBA" id="ARBA00048348"/>
    </source>
</evidence>
<evidence type="ECO:0000313" key="12">
    <source>
        <dbReference type="Proteomes" id="UP000015104"/>
    </source>
</evidence>
<keyword evidence="9" id="KW-1133">Transmembrane helix</keyword>
<dbReference type="InterPro" id="IPR001148">
    <property type="entry name" value="CA_dom"/>
</dbReference>
<feature type="transmembrane region" description="Helical" evidence="9">
    <location>
        <begin position="298"/>
        <end position="318"/>
    </location>
</feature>
<keyword evidence="6 8" id="KW-0456">Lyase</keyword>
<reference evidence="12" key="1">
    <citation type="submission" date="2011-08" db="EMBL/GenBank/DDBJ databases">
        <authorList>
            <person name="Rombauts S."/>
        </authorList>
    </citation>
    <scope>NUCLEOTIDE SEQUENCE</scope>
    <source>
        <strain evidence="12">London</strain>
    </source>
</reference>
<feature type="domain" description="Alpha-carbonic anhydrase" evidence="10">
    <location>
        <begin position="39"/>
        <end position="294"/>
    </location>
</feature>
<dbReference type="HOGENOM" id="CLU_039326_2_0_1"/>
<dbReference type="Pfam" id="PF00194">
    <property type="entry name" value="Carb_anhydrase"/>
    <property type="match status" value="1"/>
</dbReference>
<comment type="catalytic activity">
    <reaction evidence="7 8">
        <text>hydrogencarbonate + H(+) = CO2 + H2O</text>
        <dbReference type="Rhea" id="RHEA:10748"/>
        <dbReference type="ChEBI" id="CHEBI:15377"/>
        <dbReference type="ChEBI" id="CHEBI:15378"/>
        <dbReference type="ChEBI" id="CHEBI:16526"/>
        <dbReference type="ChEBI" id="CHEBI:17544"/>
        <dbReference type="EC" id="4.2.1.1"/>
    </reaction>
</comment>
<keyword evidence="8" id="KW-0732">Signal</keyword>
<dbReference type="CDD" id="cd00326">
    <property type="entry name" value="alpha_CA"/>
    <property type="match status" value="1"/>
</dbReference>
<dbReference type="PROSITE" id="PS51144">
    <property type="entry name" value="ALPHA_CA_2"/>
    <property type="match status" value="1"/>
</dbReference>
<comment type="cofactor">
    <cofactor evidence="8">
        <name>Zn(2+)</name>
        <dbReference type="ChEBI" id="CHEBI:29105"/>
    </cofactor>
</comment>
<dbReference type="Gene3D" id="3.10.200.10">
    <property type="entry name" value="Alpha carbonic anhydrase"/>
    <property type="match status" value="1"/>
</dbReference>
<dbReference type="AlphaFoldDB" id="T1KUV6"/>
<dbReference type="PANTHER" id="PTHR18952">
    <property type="entry name" value="CARBONIC ANHYDRASE"/>
    <property type="match status" value="1"/>
</dbReference>
<dbReference type="STRING" id="32264.T1KUV6"/>
<dbReference type="InterPro" id="IPR023561">
    <property type="entry name" value="Carbonic_anhydrase_a-class"/>
</dbReference>
<dbReference type="eggNOG" id="KOG0382">
    <property type="taxonomic scope" value="Eukaryota"/>
</dbReference>
<keyword evidence="12" id="KW-1185">Reference proteome</keyword>
<dbReference type="PANTHER" id="PTHR18952:SF265">
    <property type="entry name" value="CARBONIC ANHYDRASE"/>
    <property type="match status" value="1"/>
</dbReference>
<keyword evidence="5 8" id="KW-0862">Zinc</keyword>
<dbReference type="KEGG" id="tut:107367579"/>
<feature type="signal peptide" evidence="8">
    <location>
        <begin position="1"/>
        <end position="19"/>
    </location>
</feature>
<dbReference type="EnsemblMetazoa" id="tetur22g01420.1">
    <property type="protein sequence ID" value="tetur22g01420.1"/>
    <property type="gene ID" value="tetur22g01420"/>
</dbReference>
<evidence type="ECO:0000313" key="11">
    <source>
        <dbReference type="EnsemblMetazoa" id="tetur22g01420.1"/>
    </source>
</evidence>
<dbReference type="OrthoDB" id="429145at2759"/>
<evidence type="ECO:0000256" key="8">
    <source>
        <dbReference type="RuleBase" id="RU367011"/>
    </source>
</evidence>
<keyword evidence="9" id="KW-0812">Transmembrane</keyword>
<evidence type="ECO:0000259" key="10">
    <source>
        <dbReference type="PROSITE" id="PS51144"/>
    </source>
</evidence>
<dbReference type="GO" id="GO:0008270">
    <property type="term" value="F:zinc ion binding"/>
    <property type="evidence" value="ECO:0007669"/>
    <property type="project" value="UniProtKB-UniRule"/>
</dbReference>
<evidence type="ECO:0000256" key="6">
    <source>
        <dbReference type="ARBA" id="ARBA00023239"/>
    </source>
</evidence>
<accession>T1KUV6</accession>
<evidence type="ECO:0000256" key="9">
    <source>
        <dbReference type="SAM" id="Phobius"/>
    </source>
</evidence>
<comment type="similarity">
    <text evidence="2 8">Belongs to the alpha-carbonic anhydrase family.</text>
</comment>
<feature type="chain" id="PRO_5025080090" description="Carbonic anhydrase" evidence="8">
    <location>
        <begin position="20"/>
        <end position="324"/>
    </location>
</feature>
<dbReference type="EC" id="4.2.1.1" evidence="3 8"/>
<organism evidence="11 12">
    <name type="scientific">Tetranychus urticae</name>
    <name type="common">Two-spotted spider mite</name>
    <dbReference type="NCBI Taxonomy" id="32264"/>
    <lineage>
        <taxon>Eukaryota</taxon>
        <taxon>Metazoa</taxon>
        <taxon>Ecdysozoa</taxon>
        <taxon>Arthropoda</taxon>
        <taxon>Chelicerata</taxon>
        <taxon>Arachnida</taxon>
        <taxon>Acari</taxon>
        <taxon>Acariformes</taxon>
        <taxon>Trombidiformes</taxon>
        <taxon>Prostigmata</taxon>
        <taxon>Eleutherengona</taxon>
        <taxon>Raphignathae</taxon>
        <taxon>Tetranychoidea</taxon>
        <taxon>Tetranychidae</taxon>
        <taxon>Tetranychus</taxon>
    </lineage>
</organism>
<dbReference type="InterPro" id="IPR018338">
    <property type="entry name" value="Carbonic_anhydrase_a-class_CS"/>
</dbReference>
<evidence type="ECO:0000256" key="3">
    <source>
        <dbReference type="ARBA" id="ARBA00012925"/>
    </source>
</evidence>
<keyword evidence="4 8" id="KW-0479">Metal-binding</keyword>
<dbReference type="GO" id="GO:0004089">
    <property type="term" value="F:carbonate dehydratase activity"/>
    <property type="evidence" value="ECO:0007669"/>
    <property type="project" value="UniProtKB-UniRule"/>
</dbReference>
<dbReference type="Proteomes" id="UP000015104">
    <property type="component" value="Unassembled WGS sequence"/>
</dbReference>